<gene>
    <name evidence="2" type="ORF">Syun_011763</name>
</gene>
<evidence type="ECO:0000313" key="3">
    <source>
        <dbReference type="Proteomes" id="UP001420932"/>
    </source>
</evidence>
<accession>A0AAP0JY52</accession>
<name>A0AAP0JY52_9MAGN</name>
<reference evidence="2 3" key="1">
    <citation type="submission" date="2024-01" db="EMBL/GenBank/DDBJ databases">
        <title>Genome assemblies of Stephania.</title>
        <authorList>
            <person name="Yang L."/>
        </authorList>
    </citation>
    <scope>NUCLEOTIDE SEQUENCE [LARGE SCALE GENOMIC DNA]</scope>
    <source>
        <strain evidence="2">YNDBR</strain>
        <tissue evidence="2">Leaf</tissue>
    </source>
</reference>
<sequence length="147" mass="16585">MIRLHTPNERTFMSDSEESNETAREMEGGQLIQMEINEWEDDRVLETPNLSLPARDEERLKAIIETEIVSITALMAQRELLGVSPLGFETCPLYIVQPEQELYSQSSEELSVLRIFYDPGGPDAPQEVHLGSISTDSLSSQELLTQC</sequence>
<comment type="caution">
    <text evidence="2">The sequence shown here is derived from an EMBL/GenBank/DDBJ whole genome shotgun (WGS) entry which is preliminary data.</text>
</comment>
<feature type="region of interest" description="Disordered" evidence="1">
    <location>
        <begin position="1"/>
        <end position="25"/>
    </location>
</feature>
<dbReference type="EMBL" id="JBBNAF010000005">
    <property type="protein sequence ID" value="KAK9142363.1"/>
    <property type="molecule type" value="Genomic_DNA"/>
</dbReference>
<dbReference type="AlphaFoldDB" id="A0AAP0JY52"/>
<dbReference type="Proteomes" id="UP001420932">
    <property type="component" value="Unassembled WGS sequence"/>
</dbReference>
<protein>
    <submittedName>
        <fullName evidence="2">Uncharacterized protein</fullName>
    </submittedName>
</protein>
<evidence type="ECO:0000256" key="1">
    <source>
        <dbReference type="SAM" id="MobiDB-lite"/>
    </source>
</evidence>
<keyword evidence="3" id="KW-1185">Reference proteome</keyword>
<evidence type="ECO:0000313" key="2">
    <source>
        <dbReference type="EMBL" id="KAK9142363.1"/>
    </source>
</evidence>
<proteinExistence type="predicted"/>
<organism evidence="2 3">
    <name type="scientific">Stephania yunnanensis</name>
    <dbReference type="NCBI Taxonomy" id="152371"/>
    <lineage>
        <taxon>Eukaryota</taxon>
        <taxon>Viridiplantae</taxon>
        <taxon>Streptophyta</taxon>
        <taxon>Embryophyta</taxon>
        <taxon>Tracheophyta</taxon>
        <taxon>Spermatophyta</taxon>
        <taxon>Magnoliopsida</taxon>
        <taxon>Ranunculales</taxon>
        <taxon>Menispermaceae</taxon>
        <taxon>Menispermoideae</taxon>
        <taxon>Cissampelideae</taxon>
        <taxon>Stephania</taxon>
    </lineage>
</organism>